<dbReference type="EC" id="3.1.6.-" evidence="6"/>
<keyword evidence="4" id="KW-0106">Calcium</keyword>
<dbReference type="PANTHER" id="PTHR42693">
    <property type="entry name" value="ARYLSULFATASE FAMILY MEMBER"/>
    <property type="match status" value="1"/>
</dbReference>
<evidence type="ECO:0000256" key="4">
    <source>
        <dbReference type="ARBA" id="ARBA00022837"/>
    </source>
</evidence>
<organism evidence="6 7">
    <name type="scientific">Paenibacillus allorhizosphaerae</name>
    <dbReference type="NCBI Taxonomy" id="2849866"/>
    <lineage>
        <taxon>Bacteria</taxon>
        <taxon>Bacillati</taxon>
        <taxon>Bacillota</taxon>
        <taxon>Bacilli</taxon>
        <taxon>Bacillales</taxon>
        <taxon>Paenibacillaceae</taxon>
        <taxon>Paenibacillus</taxon>
    </lineage>
</organism>
<evidence type="ECO:0000256" key="3">
    <source>
        <dbReference type="ARBA" id="ARBA00022801"/>
    </source>
</evidence>
<evidence type="ECO:0000313" key="7">
    <source>
        <dbReference type="Proteomes" id="UP000730618"/>
    </source>
</evidence>
<dbReference type="RefSeq" id="WP_218101950.1">
    <property type="nucleotide sequence ID" value="NZ_CAJVCE010000022.1"/>
</dbReference>
<evidence type="ECO:0000313" key="6">
    <source>
        <dbReference type="EMBL" id="CAG7654339.1"/>
    </source>
</evidence>
<comment type="caution">
    <text evidence="6">The sequence shown here is derived from an EMBL/GenBank/DDBJ whole genome shotgun (WGS) entry which is preliminary data.</text>
</comment>
<feature type="domain" description="Sulfatase N-terminal" evidence="5">
    <location>
        <begin position="13"/>
        <end position="356"/>
    </location>
</feature>
<dbReference type="Proteomes" id="UP000730618">
    <property type="component" value="Unassembled WGS sequence"/>
</dbReference>
<dbReference type="PANTHER" id="PTHR42693:SF53">
    <property type="entry name" value="ENDO-4-O-SULFATASE"/>
    <property type="match status" value="1"/>
</dbReference>
<dbReference type="EMBL" id="CAJVCE010000022">
    <property type="protein sequence ID" value="CAG7654339.1"/>
    <property type="molecule type" value="Genomic_DNA"/>
</dbReference>
<name>A0ABM8VQJ9_9BACL</name>
<protein>
    <submittedName>
        <fullName evidence="6">N-acetylgalactosamine-6-O-sulfatase</fullName>
        <ecNumber evidence="6">3.1.6.-</ecNumber>
    </submittedName>
</protein>
<dbReference type="CDD" id="cd16143">
    <property type="entry name" value="ARS_like"/>
    <property type="match status" value="1"/>
</dbReference>
<accession>A0ABM8VQJ9</accession>
<dbReference type="InterPro" id="IPR050738">
    <property type="entry name" value="Sulfatase"/>
</dbReference>
<keyword evidence="3 6" id="KW-0378">Hydrolase</keyword>
<keyword evidence="7" id="KW-1185">Reference proteome</keyword>
<comment type="similarity">
    <text evidence="1">Belongs to the sulfatase family.</text>
</comment>
<dbReference type="InterPro" id="IPR024607">
    <property type="entry name" value="Sulfatase_CS"/>
</dbReference>
<keyword evidence="2" id="KW-0479">Metal-binding</keyword>
<dbReference type="PROSITE" id="PS00523">
    <property type="entry name" value="SULFATASE_1"/>
    <property type="match status" value="1"/>
</dbReference>
<dbReference type="PROSITE" id="PS00149">
    <property type="entry name" value="SULFATASE_2"/>
    <property type="match status" value="1"/>
</dbReference>
<proteinExistence type="inferred from homology"/>
<dbReference type="InterPro" id="IPR000917">
    <property type="entry name" value="Sulfatase_N"/>
</dbReference>
<evidence type="ECO:0000259" key="5">
    <source>
        <dbReference type="Pfam" id="PF00884"/>
    </source>
</evidence>
<reference evidence="6 7" key="1">
    <citation type="submission" date="2021-06" db="EMBL/GenBank/DDBJ databases">
        <authorList>
            <person name="Criscuolo A."/>
        </authorList>
    </citation>
    <scope>NUCLEOTIDE SEQUENCE [LARGE SCALE GENOMIC DNA]</scope>
    <source>
        <strain evidence="7">CIP 111802</strain>
    </source>
</reference>
<gene>
    <name evidence="6" type="ORF">PAECIP111802_05744</name>
</gene>
<dbReference type="GO" id="GO:0016787">
    <property type="term" value="F:hydrolase activity"/>
    <property type="evidence" value="ECO:0007669"/>
    <property type="project" value="UniProtKB-KW"/>
</dbReference>
<evidence type="ECO:0000256" key="1">
    <source>
        <dbReference type="ARBA" id="ARBA00008779"/>
    </source>
</evidence>
<dbReference type="Pfam" id="PF00884">
    <property type="entry name" value="Sulfatase"/>
    <property type="match status" value="1"/>
</dbReference>
<evidence type="ECO:0000256" key="2">
    <source>
        <dbReference type="ARBA" id="ARBA00022723"/>
    </source>
</evidence>
<sequence length="475" mass="53178">MMKSSAGKADERPNIVYILADDLGYGDLSCYGATLVQTPHLDRLAKEGIRFTDAHSPSAVCTPTRYGILTGRYCWRSEMKKGVLNGYSQPLIEEGRMTVASMLQQSGYATACIGKWHLGLGWTQISEKPDDIDYNRTLTHGPVQLGFDYFYGISASLDMPPYCFIENDRVVDPTMVPKHPYNDLQESRGGLMSAGWKDEDVNGVHTAKAVDFIRRQAEQQSERPFFLYLPLTGPHTPWTAAEPFRGKSGVGRRGDMIMELDWTVGQIVDTLENLGIREQTMIIFASDNGPHPQPQEAETYGHRATGPLRGIKAGIWDGGHRIPYIMSWTGKIKPGQVYDELIDLVDFMGTAAAIAGQTLPAHAGEDSFNQLPLLLGQPLEQPIRKYAIHHSLQGMFSIRDKDWKYIEGRGSGGFDWNKKKSEESVDEPAGQLYFIREDIAERNNLYDKLPEVVNELGKVLDLTRTQSFTRPIDRS</sequence>